<reference evidence="3" key="1">
    <citation type="submission" date="2022-01" db="EMBL/GenBank/DDBJ databases">
        <title>Microbacterium eymi and Microbacterium rhizovicinus sp. nov., isolated from the rhizospheric soil of Elymus tsukushiensis, a plant native to the Dokdo Islands, Republic of Korea.</title>
        <authorList>
            <person name="Hwang Y.J."/>
        </authorList>
    </citation>
    <scope>NUCLEOTIDE SEQUENCE</scope>
    <source>
        <strain evidence="3">KUDC0405</strain>
    </source>
</reference>
<dbReference type="EMBL" id="CP091139">
    <property type="protein sequence ID" value="UUT35972.1"/>
    <property type="molecule type" value="Genomic_DNA"/>
</dbReference>
<feature type="compositionally biased region" description="Low complexity" evidence="1">
    <location>
        <begin position="207"/>
        <end position="219"/>
    </location>
</feature>
<sequence>MSVERALPSPETDRPGPRAERSDAGLPTVREILALPSLVEGVPEVLVGEDGLDARVRWAHVSDSAGVARLLERGELLSTGSGWPQDPAALDAFIAELVDAGVAGLVLELGAHYRWTPAVIIDAARRHGLVLAVLDREVKFVSVTEVVHRLIIDRQTAALRARDEVRDRFTALILRGSPADYVVQRSPSPWMRRSCWRTSATMWSPPRSRPRWSTSCSRTGSAVRGQPTAAMPRTGGWWCRSRRAAPAGATCSPCRGRRIPPADSACCSRARSPSPSGGSLTGRSTNGSDRRVADCWTACCPDASRAPRAPPPAWPPPVCPSRAACCMASSSRGRWSPRSAWMPRPGRSGDALSPDPRRRMWPVRPPASCSRCRPGARSATPPRSRSERRRPTARIASSCRWGRRRPDWMPRWSRCRRRSIWPATGCGASAAARNCGAPTTGPSCAWSPPSATTIGCSSTESGCWRP</sequence>
<feature type="domain" description="Purine catabolism PurC-like" evidence="2">
    <location>
        <begin position="31"/>
        <end position="151"/>
    </location>
</feature>
<feature type="compositionally biased region" description="Basic and acidic residues" evidence="1">
    <location>
        <begin position="11"/>
        <end position="23"/>
    </location>
</feature>
<feature type="region of interest" description="Disordered" evidence="1">
    <location>
        <begin position="332"/>
        <end position="395"/>
    </location>
</feature>
<feature type="region of interest" description="Disordered" evidence="1">
    <location>
        <begin position="207"/>
        <end position="233"/>
    </location>
</feature>
<evidence type="ECO:0000313" key="3">
    <source>
        <dbReference type="EMBL" id="UUT35972.1"/>
    </source>
</evidence>
<gene>
    <name evidence="3" type="ORF">L2X98_22920</name>
</gene>
<organism evidence="3 4">
    <name type="scientific">Microbacterium elymi</name>
    <dbReference type="NCBI Taxonomy" id="2909587"/>
    <lineage>
        <taxon>Bacteria</taxon>
        <taxon>Bacillati</taxon>
        <taxon>Actinomycetota</taxon>
        <taxon>Actinomycetes</taxon>
        <taxon>Micrococcales</taxon>
        <taxon>Microbacteriaceae</taxon>
        <taxon>Microbacterium</taxon>
    </lineage>
</organism>
<evidence type="ECO:0000256" key="1">
    <source>
        <dbReference type="SAM" id="MobiDB-lite"/>
    </source>
</evidence>
<evidence type="ECO:0000259" key="2">
    <source>
        <dbReference type="Pfam" id="PF07905"/>
    </source>
</evidence>
<protein>
    <submittedName>
        <fullName evidence="3">PucR family transcriptional regulator ligand-binding domain-containing protein</fullName>
    </submittedName>
</protein>
<feature type="region of interest" description="Disordered" evidence="1">
    <location>
        <begin position="1"/>
        <end position="23"/>
    </location>
</feature>
<feature type="compositionally biased region" description="Low complexity" evidence="1">
    <location>
        <begin position="373"/>
        <end position="383"/>
    </location>
</feature>
<accession>A0ABY5NLF0</accession>
<keyword evidence="4" id="KW-1185">Reference proteome</keyword>
<dbReference type="InterPro" id="IPR012914">
    <property type="entry name" value="PucR_dom"/>
</dbReference>
<proteinExistence type="predicted"/>
<name>A0ABY5NLF0_9MICO</name>
<feature type="compositionally biased region" description="Low complexity" evidence="1">
    <location>
        <begin position="264"/>
        <end position="278"/>
    </location>
</feature>
<feature type="region of interest" description="Disordered" evidence="1">
    <location>
        <begin position="263"/>
        <end position="289"/>
    </location>
</feature>
<dbReference type="Pfam" id="PF07905">
    <property type="entry name" value="PucR"/>
    <property type="match status" value="1"/>
</dbReference>
<evidence type="ECO:0000313" key="4">
    <source>
        <dbReference type="Proteomes" id="UP001054811"/>
    </source>
</evidence>
<dbReference type="Proteomes" id="UP001054811">
    <property type="component" value="Chromosome"/>
</dbReference>